<protein>
    <recommendedName>
        <fullName evidence="12">DWNN domain-containing protein</fullName>
    </recommendedName>
</protein>
<feature type="region of interest" description="Disordered" evidence="7">
    <location>
        <begin position="701"/>
        <end position="897"/>
    </location>
</feature>
<keyword evidence="2" id="KW-0479">Metal-binding</keyword>
<accession>A0A024GLF0</accession>
<evidence type="ECO:0000313" key="11">
    <source>
        <dbReference type="Proteomes" id="UP000053237"/>
    </source>
</evidence>
<feature type="compositionally biased region" description="Polar residues" evidence="7">
    <location>
        <begin position="1123"/>
        <end position="1132"/>
    </location>
</feature>
<evidence type="ECO:0008006" key="12">
    <source>
        <dbReference type="Google" id="ProtNLM"/>
    </source>
</evidence>
<organism evidence="10 11">
    <name type="scientific">Albugo candida</name>
    <dbReference type="NCBI Taxonomy" id="65357"/>
    <lineage>
        <taxon>Eukaryota</taxon>
        <taxon>Sar</taxon>
        <taxon>Stramenopiles</taxon>
        <taxon>Oomycota</taxon>
        <taxon>Peronosporomycetes</taxon>
        <taxon>Albuginales</taxon>
        <taxon>Albuginaceae</taxon>
        <taxon>Albugo</taxon>
    </lineage>
</organism>
<feature type="domain" description="CCHC-type" evidence="8">
    <location>
        <begin position="265"/>
        <end position="279"/>
    </location>
</feature>
<feature type="compositionally biased region" description="Basic residues" evidence="7">
    <location>
        <begin position="772"/>
        <end position="790"/>
    </location>
</feature>
<feature type="compositionally biased region" description="Basic and acidic residues" evidence="7">
    <location>
        <begin position="915"/>
        <end position="924"/>
    </location>
</feature>
<dbReference type="GO" id="GO:0005634">
    <property type="term" value="C:nucleus"/>
    <property type="evidence" value="ECO:0007669"/>
    <property type="project" value="UniProtKB-SubCell"/>
</dbReference>
<dbReference type="PANTHER" id="PTHR15439:SF0">
    <property type="entry name" value="CELL DIVISION CYCLE AND APOPTOSIS REGULATOR PROTEIN 1-RELATED"/>
    <property type="match status" value="1"/>
</dbReference>
<dbReference type="Gene3D" id="4.10.60.10">
    <property type="entry name" value="Zinc finger, CCHC-type"/>
    <property type="match status" value="1"/>
</dbReference>
<dbReference type="InterPro" id="IPR033489">
    <property type="entry name" value="RBBP6"/>
</dbReference>
<dbReference type="SMART" id="SM01180">
    <property type="entry name" value="DWNN"/>
    <property type="match status" value="1"/>
</dbReference>
<evidence type="ECO:0000313" key="10">
    <source>
        <dbReference type="EMBL" id="CCI47545.1"/>
    </source>
</evidence>
<dbReference type="SMART" id="SM00343">
    <property type="entry name" value="ZnF_C2HC"/>
    <property type="match status" value="1"/>
</dbReference>
<feature type="compositionally biased region" description="Low complexity" evidence="7">
    <location>
        <begin position="98"/>
        <end position="113"/>
    </location>
</feature>
<feature type="region of interest" description="Disordered" evidence="7">
    <location>
        <begin position="98"/>
        <end position="117"/>
    </location>
</feature>
<evidence type="ECO:0000259" key="9">
    <source>
        <dbReference type="PROSITE" id="PS51282"/>
    </source>
</evidence>
<feature type="compositionally biased region" description="Basic and acidic residues" evidence="7">
    <location>
        <begin position="860"/>
        <end position="891"/>
    </location>
</feature>
<dbReference type="OrthoDB" id="106784at2759"/>
<feature type="compositionally biased region" description="Basic residues" evidence="7">
    <location>
        <begin position="814"/>
        <end position="824"/>
    </location>
</feature>
<feature type="compositionally biased region" description="Basic and acidic residues" evidence="7">
    <location>
        <begin position="1135"/>
        <end position="1167"/>
    </location>
</feature>
<keyword evidence="4" id="KW-0862">Zinc</keyword>
<dbReference type="GO" id="GO:0006397">
    <property type="term" value="P:mRNA processing"/>
    <property type="evidence" value="ECO:0007669"/>
    <property type="project" value="InterPro"/>
</dbReference>
<proteinExistence type="predicted"/>
<evidence type="ECO:0000256" key="4">
    <source>
        <dbReference type="ARBA" id="ARBA00022833"/>
    </source>
</evidence>
<dbReference type="SUPFAM" id="SSF57756">
    <property type="entry name" value="Retrovirus zinc finger-like domains"/>
    <property type="match status" value="1"/>
</dbReference>
<feature type="compositionally biased region" description="Basic and acidic residues" evidence="7">
    <location>
        <begin position="799"/>
        <end position="812"/>
    </location>
</feature>
<dbReference type="GO" id="GO:0003676">
    <property type="term" value="F:nucleic acid binding"/>
    <property type="evidence" value="ECO:0007669"/>
    <property type="project" value="InterPro"/>
</dbReference>
<evidence type="ECO:0000256" key="5">
    <source>
        <dbReference type="ARBA" id="ARBA00023242"/>
    </source>
</evidence>
<dbReference type="Pfam" id="PF08783">
    <property type="entry name" value="DWNN"/>
    <property type="match status" value="1"/>
</dbReference>
<dbReference type="InterPro" id="IPR013083">
    <property type="entry name" value="Znf_RING/FYVE/PHD"/>
</dbReference>
<evidence type="ECO:0000259" key="8">
    <source>
        <dbReference type="PROSITE" id="PS50158"/>
    </source>
</evidence>
<feature type="compositionally biased region" description="Basic and acidic residues" evidence="7">
    <location>
        <begin position="986"/>
        <end position="999"/>
    </location>
</feature>
<keyword evidence="11" id="KW-1185">Reference proteome</keyword>
<dbReference type="STRING" id="65357.A0A024GLF0"/>
<comment type="subcellular location">
    <subcellularLocation>
        <location evidence="1">Nucleus</location>
    </subcellularLocation>
</comment>
<dbReference type="InterPro" id="IPR001878">
    <property type="entry name" value="Znf_CCHC"/>
</dbReference>
<dbReference type="EMBL" id="CAIX01000174">
    <property type="protein sequence ID" value="CCI47545.1"/>
    <property type="molecule type" value="Genomic_DNA"/>
</dbReference>
<dbReference type="CDD" id="cd16620">
    <property type="entry name" value="vRING-HC-C4C4_RBBP6"/>
    <property type="match status" value="1"/>
</dbReference>
<dbReference type="GO" id="GO:0016567">
    <property type="term" value="P:protein ubiquitination"/>
    <property type="evidence" value="ECO:0007669"/>
    <property type="project" value="InterPro"/>
</dbReference>
<dbReference type="GO" id="GO:0061630">
    <property type="term" value="F:ubiquitin protein ligase activity"/>
    <property type="evidence" value="ECO:0007669"/>
    <property type="project" value="InterPro"/>
</dbReference>
<dbReference type="PANTHER" id="PTHR15439">
    <property type="entry name" value="RETINOBLASTOMA-BINDING PROTEIN 6"/>
    <property type="match status" value="1"/>
</dbReference>
<comment type="caution">
    <text evidence="10">The sequence shown here is derived from an EMBL/GenBank/DDBJ whole genome shotgun (WGS) entry which is preliminary data.</text>
</comment>
<feature type="compositionally biased region" description="Polar residues" evidence="7">
    <location>
        <begin position="723"/>
        <end position="740"/>
    </location>
</feature>
<dbReference type="InterPro" id="IPR025829">
    <property type="entry name" value="Zn_knuckle_CX2CX3GHX4C"/>
</dbReference>
<evidence type="ECO:0000256" key="3">
    <source>
        <dbReference type="ARBA" id="ARBA00022771"/>
    </source>
</evidence>
<feature type="compositionally biased region" description="Basic and acidic residues" evidence="7">
    <location>
        <begin position="1110"/>
        <end position="1119"/>
    </location>
</feature>
<feature type="compositionally biased region" description="Polar residues" evidence="7">
    <location>
        <begin position="753"/>
        <end position="764"/>
    </location>
</feature>
<dbReference type="GO" id="GO:0006511">
    <property type="term" value="P:ubiquitin-dependent protein catabolic process"/>
    <property type="evidence" value="ECO:0007669"/>
    <property type="project" value="TreeGrafter"/>
</dbReference>
<dbReference type="GO" id="GO:0008270">
    <property type="term" value="F:zinc ion binding"/>
    <property type="evidence" value="ECO:0007669"/>
    <property type="project" value="UniProtKB-KW"/>
</dbReference>
<sequence>MSIHFKFKSAKDFDTVNFPGTVIRVIDLKKAIVEKKKLNKGLDFDLVITDAQSGKVYEDENLQLARNTSVTVKRIPSMHPGSGLLARMKAEAAAAKATQSLSNVPNTGNPTLGNGPGVEINDPSSLDGKMSDVNCIEASAVDGTGAQTMEDELAALENIHEQAEDIRSGSRPGNKIWTASRGSNVDRVSNYYNGPVAGGMNAAPLGGVRGSYSRGNVPGGSETTSNSLGVGPAGVNARGRLGFQGNPVGGQNAGIMGKPPTNYVCYRCGVPGHYIQNCPTNGDPEFDQHRVKKKTGIPKSFMKAVNDPSDIPVGAGKTVVNAPWGGLAVIEPQNKNFSKLMAKSGGSATLDQLILSPPDHLACPICKRLMNDAVLIPCCSESACDECLRAALIDRNLVCVLCNSPNMSPEKLLPNKVLRASVDEFLRRARTEQQEREQLVKEAEQKALAKQKAATLASASSTGRTGESADAVLDIKKAGRKDELEEDDEFGGDIFGNIDEKEDNGKNLQPSVAKTSVFNANTLMSPALAPGPGAESVPSSIIHPNIAGPDMSLNGIVATKSSGDGPPGTTPTQEFPGNNLGTGNEQGTLTAQQQQAPLPPAGNQVPPMGNQIPWNGPGMNPLPQNGMGYMRPEAWFDGPRPPGPWFDNPGMPWYDGPFPGGPMDPRAMKGGRGRGYPPLHGGFYGAPDCFAPHVGPPDYFGPPPPWFDATKPPYGNGAGRGDSQFQGRDQTGSQNGNKSESNGRSHSKDHFAGNNSHYSPNVNENGRERGRSRTRGKMNRSNRTFRRGRSQNRNQGRGDGSRKSKYSRDSPSRSRSRNYSRSRIRSGDDSKHHSPCTRRSASRNGSVDKRSGKERKSRSKERSVSLGKKEKERDETKSSKQVEESSKDIKIDQIGAPAIDLDFLNDEMIDDVDEVHVKEQDKASQDASGRTRKSRSREKRSPVKRISSNRSHRSSTSRHFSQSSGHKRHHSTSSRRSSPSRSRRSIRGESRVEHSEKKSVKSSTHSTSHGREHRGRESSRDRQREREREREQDRGKARERHRDEKEHSPVKSQSRIRDGDKRKRKETKHGRDVAEGIEQGKGKRRRGQEKADDTQGKKTSSTGSTSKRKPQWERDEGSRRVRNQPSTRPNNSGKRHIEYEDEKDRKKTPSRRREESRTLKSRGDRIQAKKRSVLDRLGPALD</sequence>
<dbReference type="InParanoid" id="A0A024GLF0"/>
<feature type="region of interest" description="Disordered" evidence="7">
    <location>
        <begin position="915"/>
        <end position="1182"/>
    </location>
</feature>
<evidence type="ECO:0000256" key="2">
    <source>
        <dbReference type="ARBA" id="ARBA00022723"/>
    </source>
</evidence>
<feature type="compositionally biased region" description="Basic and acidic residues" evidence="7">
    <location>
        <begin position="1069"/>
        <end position="1081"/>
    </location>
</feature>
<reference evidence="10 11" key="1">
    <citation type="submission" date="2012-05" db="EMBL/GenBank/DDBJ databases">
        <title>Recombination and specialization in a pathogen metapopulation.</title>
        <authorList>
            <person name="Gardiner A."/>
            <person name="Kemen E."/>
            <person name="Schultz-Larsen T."/>
            <person name="MacLean D."/>
            <person name="Van Oosterhout C."/>
            <person name="Jones J.D.G."/>
        </authorList>
    </citation>
    <scope>NUCLEOTIDE SEQUENCE [LARGE SCALE GENOMIC DNA]</scope>
    <source>
        <strain evidence="10 11">Ac Nc2</strain>
    </source>
</reference>
<evidence type="ECO:0000256" key="6">
    <source>
        <dbReference type="PROSITE-ProRule" id="PRU00047"/>
    </source>
</evidence>
<dbReference type="SUPFAM" id="SSF57850">
    <property type="entry name" value="RING/U-box"/>
    <property type="match status" value="1"/>
</dbReference>
<dbReference type="AlphaFoldDB" id="A0A024GLF0"/>
<feature type="region of interest" description="Disordered" evidence="7">
    <location>
        <begin position="560"/>
        <end position="590"/>
    </location>
</feature>
<feature type="compositionally biased region" description="Polar residues" evidence="7">
    <location>
        <begin position="570"/>
        <end position="585"/>
    </location>
</feature>
<feature type="compositionally biased region" description="Basic and acidic residues" evidence="7">
    <location>
        <begin position="1014"/>
        <end position="1061"/>
    </location>
</feature>
<keyword evidence="5" id="KW-0539">Nucleus</keyword>
<name>A0A024GLF0_9STRA</name>
<dbReference type="PROSITE" id="PS51282">
    <property type="entry name" value="DWNN"/>
    <property type="match status" value="1"/>
</dbReference>
<keyword evidence="3 6" id="KW-0863">Zinc-finger</keyword>
<dbReference type="InterPro" id="IPR036875">
    <property type="entry name" value="Znf_CCHC_sf"/>
</dbReference>
<dbReference type="Gene3D" id="3.10.20.90">
    <property type="entry name" value="Phosphatidylinositol 3-kinase Catalytic Subunit, Chain A, domain 1"/>
    <property type="match status" value="1"/>
</dbReference>
<feature type="domain" description="DWNN" evidence="9">
    <location>
        <begin position="3"/>
        <end position="76"/>
    </location>
</feature>
<evidence type="ECO:0000256" key="7">
    <source>
        <dbReference type="SAM" id="MobiDB-lite"/>
    </source>
</evidence>
<dbReference type="Gene3D" id="3.30.40.10">
    <property type="entry name" value="Zinc/RING finger domain, C3HC4 (zinc finger)"/>
    <property type="match status" value="1"/>
</dbReference>
<dbReference type="PROSITE" id="PS50158">
    <property type="entry name" value="ZF_CCHC"/>
    <property type="match status" value="1"/>
</dbReference>
<dbReference type="Pfam" id="PF13696">
    <property type="entry name" value="zf-CCHC_2"/>
    <property type="match status" value="1"/>
</dbReference>
<feature type="compositionally biased region" description="Basic and acidic residues" evidence="7">
    <location>
        <begin position="741"/>
        <end position="751"/>
    </location>
</feature>
<dbReference type="InterPro" id="IPR014891">
    <property type="entry name" value="DWNN_domain"/>
</dbReference>
<dbReference type="Proteomes" id="UP000053237">
    <property type="component" value="Unassembled WGS sequence"/>
</dbReference>
<gene>
    <name evidence="10" type="ORF">BN9_085520</name>
</gene>
<evidence type="ECO:0000256" key="1">
    <source>
        <dbReference type="ARBA" id="ARBA00004123"/>
    </source>
</evidence>